<evidence type="ECO:0000313" key="2">
    <source>
        <dbReference type="Proteomes" id="UP000290289"/>
    </source>
</evidence>
<proteinExistence type="predicted"/>
<organism evidence="1 2">
    <name type="scientific">Malus domestica</name>
    <name type="common">Apple</name>
    <name type="synonym">Pyrus malus</name>
    <dbReference type="NCBI Taxonomy" id="3750"/>
    <lineage>
        <taxon>Eukaryota</taxon>
        <taxon>Viridiplantae</taxon>
        <taxon>Streptophyta</taxon>
        <taxon>Embryophyta</taxon>
        <taxon>Tracheophyta</taxon>
        <taxon>Spermatophyta</taxon>
        <taxon>Magnoliopsida</taxon>
        <taxon>eudicotyledons</taxon>
        <taxon>Gunneridae</taxon>
        <taxon>Pentapetalae</taxon>
        <taxon>rosids</taxon>
        <taxon>fabids</taxon>
        <taxon>Rosales</taxon>
        <taxon>Rosaceae</taxon>
        <taxon>Amygdaloideae</taxon>
        <taxon>Maleae</taxon>
        <taxon>Malus</taxon>
    </lineage>
</organism>
<dbReference type="Proteomes" id="UP000290289">
    <property type="component" value="Chromosome 3"/>
</dbReference>
<gene>
    <name evidence="1" type="ORF">DVH24_004120</name>
</gene>
<evidence type="ECO:0000313" key="1">
    <source>
        <dbReference type="EMBL" id="RXI03468.1"/>
    </source>
</evidence>
<keyword evidence="2" id="KW-1185">Reference proteome</keyword>
<dbReference type="EMBL" id="RDQH01000329">
    <property type="protein sequence ID" value="RXI03468.1"/>
    <property type="molecule type" value="Genomic_DNA"/>
</dbReference>
<sequence length="131" mass="14352">MRSKGTNAHRAIVTATTKLYSALYSHPSGGGVCASCTIHSSTTRNESTTCSHARGFRVHFGLKHNHFQQFKSQNKATKEDRETVRGGGWQCGVCVVARFAGVASEMVIDVAVFYAVSTEMAREKIEKQVKK</sequence>
<dbReference type="AlphaFoldDB" id="A0A498K7T5"/>
<protein>
    <submittedName>
        <fullName evidence="1">Uncharacterized protein</fullName>
    </submittedName>
</protein>
<accession>A0A498K7T5</accession>
<reference evidence="1 2" key="1">
    <citation type="submission" date="2018-10" db="EMBL/GenBank/DDBJ databases">
        <title>A high-quality apple genome assembly.</title>
        <authorList>
            <person name="Hu J."/>
        </authorList>
    </citation>
    <scope>NUCLEOTIDE SEQUENCE [LARGE SCALE GENOMIC DNA]</scope>
    <source>
        <strain evidence="2">cv. HFTH1</strain>
        <tissue evidence="1">Young leaf</tissue>
    </source>
</reference>
<comment type="caution">
    <text evidence="1">The sequence shown here is derived from an EMBL/GenBank/DDBJ whole genome shotgun (WGS) entry which is preliminary data.</text>
</comment>
<name>A0A498K7T5_MALDO</name>